<keyword evidence="1" id="KW-0472">Membrane</keyword>
<feature type="transmembrane region" description="Helical" evidence="1">
    <location>
        <begin position="328"/>
        <end position="347"/>
    </location>
</feature>
<evidence type="ECO:0000313" key="3">
    <source>
        <dbReference type="Proteomes" id="UP000540556"/>
    </source>
</evidence>
<feature type="transmembrane region" description="Helical" evidence="1">
    <location>
        <begin position="424"/>
        <end position="443"/>
    </location>
</feature>
<dbReference type="InterPro" id="IPR005625">
    <property type="entry name" value="PepSY-ass_TM"/>
</dbReference>
<keyword evidence="1" id="KW-0812">Transmembrane</keyword>
<keyword evidence="3" id="KW-1185">Reference proteome</keyword>
<dbReference type="Pfam" id="PF03929">
    <property type="entry name" value="PepSY_TM"/>
    <property type="match status" value="1"/>
</dbReference>
<protein>
    <submittedName>
        <fullName evidence="2">PepSY domain-containing protein</fullName>
    </submittedName>
</protein>
<dbReference type="EMBL" id="JABEQK010000013">
    <property type="protein sequence ID" value="MBB2206282.1"/>
    <property type="molecule type" value="Genomic_DNA"/>
</dbReference>
<gene>
    <name evidence="2" type="ORF">HLH27_14845</name>
</gene>
<dbReference type="PANTHER" id="PTHR34219:SF4">
    <property type="entry name" value="PEPSY DOMAIN-CONTAINING PROTEIN"/>
    <property type="match status" value="1"/>
</dbReference>
<feature type="transmembrane region" description="Helical" evidence="1">
    <location>
        <begin position="449"/>
        <end position="466"/>
    </location>
</feature>
<feature type="transmembrane region" description="Helical" evidence="1">
    <location>
        <begin position="7"/>
        <end position="28"/>
    </location>
</feature>
<feature type="transmembrane region" description="Helical" evidence="1">
    <location>
        <begin position="176"/>
        <end position="201"/>
    </location>
</feature>
<feature type="transmembrane region" description="Helical" evidence="1">
    <location>
        <begin position="367"/>
        <end position="387"/>
    </location>
</feature>
<sequence length="472" mass="50892">MTWLHDWAGLLTGWVLLAIVLSGTLSVFRPEISMWMRPELAGRTADPIQAGAAAIDWLQHHAAHSSAWYLTAAGPRAPFTWGVWQQPDGQFVQHALDPLSGAPDTLRDTLGGEFFYRFHFELQLPYPFGRLLAAIAALSLVLVLVTGIVAHRRFFADFFTFRSQKGQRSWLDAHNLLGVVALPFHLAIALTGAVTLGSLLLPWGATSAYQNSSADFQDDLSPAMVARPAAGTPGTLAPVAPMLREAARRMGADGIAQIYVYNPADAAATIIVTSDNGAHIGFATHVLRLDGTTGQILADYREHRPVISTFATLYGLHVARFAPLPTRWLYFVSGLMLAAVIASGLRLRTLRRRRQGRPTERVERLNVGMIAGTPTAFAAYFLANRLLPPTLPAHADREVQAVFIAWGLLLALAMLLPAARGWRVLSGLAVLALTAVAAFGAPWHSAIEQGTSAVAILLAAGFAYAASHRPAA</sequence>
<keyword evidence="1" id="KW-1133">Transmembrane helix</keyword>
<feature type="transmembrane region" description="Helical" evidence="1">
    <location>
        <begin position="131"/>
        <end position="155"/>
    </location>
</feature>
<organism evidence="2 3">
    <name type="scientific">Gluconacetobacter takamatsuzukensis</name>
    <dbReference type="NCBI Taxonomy" id="1286190"/>
    <lineage>
        <taxon>Bacteria</taxon>
        <taxon>Pseudomonadati</taxon>
        <taxon>Pseudomonadota</taxon>
        <taxon>Alphaproteobacteria</taxon>
        <taxon>Acetobacterales</taxon>
        <taxon>Acetobacteraceae</taxon>
        <taxon>Gluconacetobacter</taxon>
    </lineage>
</organism>
<reference evidence="2 3" key="1">
    <citation type="submission" date="2020-04" db="EMBL/GenBank/DDBJ databases">
        <title>Description of novel Gluconacetobacter.</title>
        <authorList>
            <person name="Sombolestani A."/>
        </authorList>
    </citation>
    <scope>NUCLEOTIDE SEQUENCE [LARGE SCALE GENOMIC DNA]</scope>
    <source>
        <strain evidence="2 3">LMG 27800</strain>
    </source>
</reference>
<comment type="caution">
    <text evidence="2">The sequence shown here is derived from an EMBL/GenBank/DDBJ whole genome shotgun (WGS) entry which is preliminary data.</text>
</comment>
<evidence type="ECO:0000313" key="2">
    <source>
        <dbReference type="EMBL" id="MBB2206282.1"/>
    </source>
</evidence>
<name>A0A7W4KG28_9PROT</name>
<feature type="transmembrane region" description="Helical" evidence="1">
    <location>
        <begin position="399"/>
        <end position="417"/>
    </location>
</feature>
<dbReference type="PANTHER" id="PTHR34219">
    <property type="entry name" value="IRON-REGULATED INNER MEMBRANE PROTEIN-RELATED"/>
    <property type="match status" value="1"/>
</dbReference>
<dbReference type="Proteomes" id="UP000540556">
    <property type="component" value="Unassembled WGS sequence"/>
</dbReference>
<proteinExistence type="predicted"/>
<accession>A0A7W4KG28</accession>
<dbReference type="AlphaFoldDB" id="A0A7W4KG28"/>
<evidence type="ECO:0000256" key="1">
    <source>
        <dbReference type="SAM" id="Phobius"/>
    </source>
</evidence>